<evidence type="ECO:0000313" key="2">
    <source>
        <dbReference type="Proteomes" id="UP001055879"/>
    </source>
</evidence>
<dbReference type="EMBL" id="CM042047">
    <property type="protein sequence ID" value="KAI3772339.1"/>
    <property type="molecule type" value="Genomic_DNA"/>
</dbReference>
<reference evidence="1 2" key="2">
    <citation type="journal article" date="2022" name="Mol. Ecol. Resour.">
        <title>The genomes of chicory, endive, great burdock and yacon provide insights into Asteraceae paleo-polyploidization history and plant inulin production.</title>
        <authorList>
            <person name="Fan W."/>
            <person name="Wang S."/>
            <person name="Wang H."/>
            <person name="Wang A."/>
            <person name="Jiang F."/>
            <person name="Liu H."/>
            <person name="Zhao H."/>
            <person name="Xu D."/>
            <person name="Zhang Y."/>
        </authorList>
    </citation>
    <scope>NUCLEOTIDE SEQUENCE [LARGE SCALE GENOMIC DNA]</scope>
    <source>
        <strain evidence="2">cv. Niubang</strain>
    </source>
</reference>
<organism evidence="1 2">
    <name type="scientific">Arctium lappa</name>
    <name type="common">Greater burdock</name>
    <name type="synonym">Lappa major</name>
    <dbReference type="NCBI Taxonomy" id="4217"/>
    <lineage>
        <taxon>Eukaryota</taxon>
        <taxon>Viridiplantae</taxon>
        <taxon>Streptophyta</taxon>
        <taxon>Embryophyta</taxon>
        <taxon>Tracheophyta</taxon>
        <taxon>Spermatophyta</taxon>
        <taxon>Magnoliopsida</taxon>
        <taxon>eudicotyledons</taxon>
        <taxon>Gunneridae</taxon>
        <taxon>Pentapetalae</taxon>
        <taxon>asterids</taxon>
        <taxon>campanulids</taxon>
        <taxon>Asterales</taxon>
        <taxon>Asteraceae</taxon>
        <taxon>Carduoideae</taxon>
        <taxon>Cardueae</taxon>
        <taxon>Arctiinae</taxon>
        <taxon>Arctium</taxon>
    </lineage>
</organism>
<accession>A0ACB9FMJ7</accession>
<sequence>MELLKPFHPPLAMVTESCSGFSPPAVFRDGFDRNSLPVPDSGGNDKVYVAVGKSLEKAVSLFHWTFRRFRGQEICILHVHQPSNLIPTLLGKLPAAQANSDVVCAYRREEREETKKLLLDYTSLCSRSKVKACVVTTENDQVRKGIVDLVNEFGVRKLVMGAAQETWIKVKKNSSKSSYAAKNAPPFCQIFFVNKGQLLYTKEPTDDGYDALPPSIRQDPDTLDHSNTLRSQSLRYPSSTERELQEVYGRSTSPVGFISGNTSMMRSKQGEGDCSHRLPSNTSSDSGYSSSTERDMRFEEENLYKKLEEVDMEAEASRNEAFQELLKRKRFEAQASEANNKVKVYESAYAQEVEQRKIAKDELRAARRELEQLLERREIASKELRNAMRNIAILENQVQEANRRREESAEELKLIQASITTLKIEKQTVQRQRFEAAKWLDRWKIRGQAGGSSSTDDGCIEATSTTGRLMEFSLLDLENATFNFSESFKIGCGRYGCSIYKGELSNRTVMIKMLHPNNLQAQAEFQQEVQVVGKLQHKHILSLIGICPEAYSLVYEYIPGSLESHVSNKINSYSMYWKTRTRIISEIANALLFLHTSRPKKILHGDLKPDNIVLDSELCAKICNFRFSTLVNEETFRCRSFRKYGEPNGPFLFTDPEFLQTGTLTAKSDIYSFGMIILWLLTGSQSAGLVNEVKKAVSCCNLGSVLDTLAGEWPSFVAKRLADLGLRCCESNARDRPVVSPILVKELEQLALLEERQVPSFFLCPILKEIMHDPQLAADGFTYEGEALRGWLKNGRETSPMTNLRLSHLNLTPNHSLRIAVQDWLCNP</sequence>
<reference evidence="2" key="1">
    <citation type="journal article" date="2022" name="Mol. Ecol. Resour.">
        <title>The genomes of chicory, endive, great burdock and yacon provide insights into Asteraceae palaeo-polyploidization history and plant inulin production.</title>
        <authorList>
            <person name="Fan W."/>
            <person name="Wang S."/>
            <person name="Wang H."/>
            <person name="Wang A."/>
            <person name="Jiang F."/>
            <person name="Liu H."/>
            <person name="Zhao H."/>
            <person name="Xu D."/>
            <person name="Zhang Y."/>
        </authorList>
    </citation>
    <scope>NUCLEOTIDE SEQUENCE [LARGE SCALE GENOMIC DNA]</scope>
    <source>
        <strain evidence="2">cv. Niubang</strain>
    </source>
</reference>
<comment type="caution">
    <text evidence="1">The sequence shown here is derived from an EMBL/GenBank/DDBJ whole genome shotgun (WGS) entry which is preliminary data.</text>
</comment>
<protein>
    <submittedName>
        <fullName evidence="1">Uncharacterized protein</fullName>
    </submittedName>
</protein>
<proteinExistence type="predicted"/>
<dbReference type="Proteomes" id="UP001055879">
    <property type="component" value="Linkage Group LG01"/>
</dbReference>
<gene>
    <name evidence="1" type="ORF">L6452_03523</name>
</gene>
<name>A0ACB9FMJ7_ARCLA</name>
<evidence type="ECO:0000313" key="1">
    <source>
        <dbReference type="EMBL" id="KAI3772339.1"/>
    </source>
</evidence>
<keyword evidence="2" id="KW-1185">Reference proteome</keyword>